<evidence type="ECO:0000256" key="2">
    <source>
        <dbReference type="ARBA" id="ARBA00022737"/>
    </source>
</evidence>
<evidence type="ECO:0000259" key="6">
    <source>
        <dbReference type="Pfam" id="PF00931"/>
    </source>
</evidence>
<evidence type="ECO:0000256" key="5">
    <source>
        <dbReference type="ARBA" id="ARBA00022840"/>
    </source>
</evidence>
<evidence type="ECO:0000259" key="7">
    <source>
        <dbReference type="Pfam" id="PF18052"/>
    </source>
</evidence>
<dbReference type="GO" id="GO:0043531">
    <property type="term" value="F:ADP binding"/>
    <property type="evidence" value="ECO:0007669"/>
    <property type="project" value="InterPro"/>
</dbReference>
<dbReference type="CDD" id="cd14798">
    <property type="entry name" value="RX-CC_like"/>
    <property type="match status" value="1"/>
</dbReference>
<dbReference type="SUPFAM" id="SSF52540">
    <property type="entry name" value="P-loop containing nucleoside triphosphate hydrolases"/>
    <property type="match status" value="1"/>
</dbReference>
<dbReference type="InterPro" id="IPR027417">
    <property type="entry name" value="P-loop_NTPase"/>
</dbReference>
<dbReference type="Gene3D" id="1.10.8.430">
    <property type="entry name" value="Helical domain of apoptotic protease-activating factors"/>
    <property type="match status" value="1"/>
</dbReference>
<dbReference type="PANTHER" id="PTHR36766">
    <property type="entry name" value="PLANT BROAD-SPECTRUM MILDEW RESISTANCE PROTEIN RPW8"/>
    <property type="match status" value="1"/>
</dbReference>
<dbReference type="InterPro" id="IPR058922">
    <property type="entry name" value="WHD_DRP"/>
</dbReference>
<comment type="caution">
    <text evidence="10">The sequence shown here is derived from an EMBL/GenBank/DDBJ whole genome shotgun (WGS) entry which is preliminary data.</text>
</comment>
<dbReference type="PROSITE" id="PS51450">
    <property type="entry name" value="LRR"/>
    <property type="match status" value="1"/>
</dbReference>
<keyword evidence="1" id="KW-0433">Leucine-rich repeat</keyword>
<dbReference type="InterPro" id="IPR056789">
    <property type="entry name" value="LRR_R13L1-DRL21"/>
</dbReference>
<keyword evidence="2" id="KW-0677">Repeat</keyword>
<dbReference type="Gene3D" id="1.20.5.4130">
    <property type="match status" value="1"/>
</dbReference>
<evidence type="ECO:0000313" key="10">
    <source>
        <dbReference type="EMBL" id="CAI0374578.1"/>
    </source>
</evidence>
<reference evidence="10" key="1">
    <citation type="submission" date="2022-08" db="EMBL/GenBank/DDBJ databases">
        <authorList>
            <person name="Gutierrez-Valencia J."/>
        </authorList>
    </citation>
    <scope>NUCLEOTIDE SEQUENCE</scope>
</reference>
<dbReference type="Proteomes" id="UP001154282">
    <property type="component" value="Unassembled WGS sequence"/>
</dbReference>
<proteinExistence type="predicted"/>
<dbReference type="InterPro" id="IPR032675">
    <property type="entry name" value="LRR_dom_sf"/>
</dbReference>
<dbReference type="Pfam" id="PF23559">
    <property type="entry name" value="WHD_DRP"/>
    <property type="match status" value="1"/>
</dbReference>
<dbReference type="Gene3D" id="3.80.10.10">
    <property type="entry name" value="Ribonuclease Inhibitor"/>
    <property type="match status" value="1"/>
</dbReference>
<feature type="domain" description="R13L1/DRL21-like LRR repeat region" evidence="9">
    <location>
        <begin position="729"/>
        <end position="852"/>
    </location>
</feature>
<evidence type="ECO:0000256" key="3">
    <source>
        <dbReference type="ARBA" id="ARBA00022741"/>
    </source>
</evidence>
<dbReference type="PRINTS" id="PR00364">
    <property type="entry name" value="DISEASERSIST"/>
</dbReference>
<dbReference type="SUPFAM" id="SSF52058">
    <property type="entry name" value="L domain-like"/>
    <property type="match status" value="1"/>
</dbReference>
<dbReference type="GO" id="GO:0006952">
    <property type="term" value="P:defense response"/>
    <property type="evidence" value="ECO:0007669"/>
    <property type="project" value="UniProtKB-KW"/>
</dbReference>
<dbReference type="InterPro" id="IPR036388">
    <property type="entry name" value="WH-like_DNA-bd_sf"/>
</dbReference>
<protein>
    <recommendedName>
        <fullName evidence="12">Disease resistance protein RGA3</fullName>
    </recommendedName>
</protein>
<accession>A0AAV0GPM4</accession>
<name>A0AAV0GPM4_9ROSI</name>
<dbReference type="Gene3D" id="1.10.10.10">
    <property type="entry name" value="Winged helix-like DNA-binding domain superfamily/Winged helix DNA-binding domain"/>
    <property type="match status" value="1"/>
</dbReference>
<keyword evidence="5" id="KW-0067">ATP-binding</keyword>
<dbReference type="FunFam" id="1.10.10.10:FF:000322">
    <property type="entry name" value="Probable disease resistance protein At1g63360"/>
    <property type="match status" value="1"/>
</dbReference>
<dbReference type="Pfam" id="PF25019">
    <property type="entry name" value="LRR_R13L1-DRL21"/>
    <property type="match status" value="1"/>
</dbReference>
<keyword evidence="11" id="KW-1185">Reference proteome</keyword>
<dbReference type="AlphaFoldDB" id="A0AAV0GPM4"/>
<evidence type="ECO:0000259" key="8">
    <source>
        <dbReference type="Pfam" id="PF23559"/>
    </source>
</evidence>
<dbReference type="InterPro" id="IPR042197">
    <property type="entry name" value="Apaf_helical"/>
</dbReference>
<evidence type="ECO:0000256" key="1">
    <source>
        <dbReference type="ARBA" id="ARBA00022614"/>
    </source>
</evidence>
<evidence type="ECO:0000259" key="9">
    <source>
        <dbReference type="Pfam" id="PF25019"/>
    </source>
</evidence>
<dbReference type="InterPro" id="IPR041118">
    <property type="entry name" value="Rx_N"/>
</dbReference>
<dbReference type="Gene3D" id="3.40.50.300">
    <property type="entry name" value="P-loop containing nucleotide triphosphate hydrolases"/>
    <property type="match status" value="1"/>
</dbReference>
<dbReference type="InterPro" id="IPR001611">
    <property type="entry name" value="Leu-rich_rpt"/>
</dbReference>
<evidence type="ECO:0000256" key="4">
    <source>
        <dbReference type="ARBA" id="ARBA00022821"/>
    </source>
</evidence>
<evidence type="ECO:0008006" key="12">
    <source>
        <dbReference type="Google" id="ProtNLM"/>
    </source>
</evidence>
<dbReference type="Pfam" id="PF18052">
    <property type="entry name" value="Rx_N"/>
    <property type="match status" value="1"/>
</dbReference>
<dbReference type="GO" id="GO:0005524">
    <property type="term" value="F:ATP binding"/>
    <property type="evidence" value="ECO:0007669"/>
    <property type="project" value="UniProtKB-KW"/>
</dbReference>
<keyword evidence="3" id="KW-0547">Nucleotide-binding</keyword>
<evidence type="ECO:0000313" key="11">
    <source>
        <dbReference type="Proteomes" id="UP001154282"/>
    </source>
</evidence>
<dbReference type="EMBL" id="CAMGYJ010000002">
    <property type="protein sequence ID" value="CAI0374578.1"/>
    <property type="molecule type" value="Genomic_DNA"/>
</dbReference>
<organism evidence="10 11">
    <name type="scientific">Linum tenue</name>
    <dbReference type="NCBI Taxonomy" id="586396"/>
    <lineage>
        <taxon>Eukaryota</taxon>
        <taxon>Viridiplantae</taxon>
        <taxon>Streptophyta</taxon>
        <taxon>Embryophyta</taxon>
        <taxon>Tracheophyta</taxon>
        <taxon>Spermatophyta</taxon>
        <taxon>Magnoliopsida</taxon>
        <taxon>eudicotyledons</taxon>
        <taxon>Gunneridae</taxon>
        <taxon>Pentapetalae</taxon>
        <taxon>rosids</taxon>
        <taxon>fabids</taxon>
        <taxon>Malpighiales</taxon>
        <taxon>Linaceae</taxon>
        <taxon>Linum</taxon>
    </lineage>
</organism>
<dbReference type="Pfam" id="PF00931">
    <property type="entry name" value="NB-ARC"/>
    <property type="match status" value="1"/>
</dbReference>
<gene>
    <name evidence="10" type="ORF">LITE_LOCUS263</name>
</gene>
<dbReference type="InterPro" id="IPR038005">
    <property type="entry name" value="RX-like_CC"/>
</dbReference>
<sequence>MAAIVSQVLSQLGSIVTEELKQRGRLVVGAEQDVEKLTSTFTAIEALLLDAEERQLKSESIENWLKKLRDVSYEIDDVLDEWRTQILKRRLEEDDGATAGYNCLELKLLQISDVLKQVCPFLPTCCFSTDEIGLRYDIASKIKSLNESLEDIDKEKNMYNFAPRETTSFSSLQTSPNINFSEVRGREEELKELQHKLLGDDQSDHPGVRSMSIQGPGGFGKTTLAKMLYNDEEVGAHFNKRIWICVSDNFDPTTIAKAMLESLNQSTSGSALPYLLEQIDLHTRDKKFLLVLDDVWEDRRSRWEEIITSVSRGLPGSRILVTTRKEEVSLVFRCIEEDILRMKKISDDACRAIFTRIAFYGWRAEDTERVENLCGKVVRKCFGSPLAAKVLGGVLHSKRTRRDWIRILESKMWQMKEGREEVLAPLALSYYDLSPALRQCFQFCGVFPQDYQMEKDKLIRLWMSQGFLKPTMNQDAEQVGEEYFQTFVMRSFFQDSKTTKLWGGEKTCCKMHDLVHDFARLTTKNECISIPNNQDTYSSSLPSINHEVLRHLMVEGLSGEKINGLIASIGGSSRLSSSTTRSNDHYLRSFMARNGGAIEPDLYTHLRGVRSLVLFDCGLREISSTIGQLIHLRHLDLSHNYKLKELPEEICELCNLETLLLIGNKSLEMLPGGMGNKLVKLKHLENNHVPAVLPRSIVRLANSLTRLSEFTIVVCKDGGGGGGGGTNVGDLECMNKIRGLLTITGLGKVTNCEEVKRAELVKKRYITGLCLDFGGGTEEEEEQQQVMEAIRPSSNLEGLCVTNYKGGSLLFPSWLMSLCNLTTITFNGCDRVERLPPLGALPSLEELYLGDMDKVNKVGLEFLFEAAASAKRDIIAFPKLTRLEFTRMASWRVWELEEKTAAAAVMPRLRRLELEDCEELEKLADVILRKPTLERLVINYSGGLGAGYRFDRLDPKMVSRAVWDKICHIPTILLDDTDIRTTFKSEIESMSGIGKHGG</sequence>
<feature type="domain" description="NB-ARC" evidence="6">
    <location>
        <begin position="187"/>
        <end position="359"/>
    </location>
</feature>
<dbReference type="GO" id="GO:0051707">
    <property type="term" value="P:response to other organism"/>
    <property type="evidence" value="ECO:0007669"/>
    <property type="project" value="UniProtKB-ARBA"/>
</dbReference>
<dbReference type="InterPro" id="IPR002182">
    <property type="entry name" value="NB-ARC"/>
</dbReference>
<dbReference type="PANTHER" id="PTHR36766:SF45">
    <property type="entry name" value="NB-ARC DOMAIN-CONTAINING PROTEIN"/>
    <property type="match status" value="1"/>
</dbReference>
<keyword evidence="4" id="KW-0611">Plant defense</keyword>
<feature type="domain" description="Disease resistance N-terminal" evidence="7">
    <location>
        <begin position="4"/>
        <end position="92"/>
    </location>
</feature>
<feature type="domain" description="Disease resistance protein winged helix" evidence="8">
    <location>
        <begin position="446"/>
        <end position="519"/>
    </location>
</feature>